<accession>V4HK23</accession>
<name>V4HK23_9EURY</name>
<dbReference type="Pfam" id="PF12849">
    <property type="entry name" value="PBP_like_2"/>
    <property type="match status" value="1"/>
</dbReference>
<dbReference type="RefSeq" id="WP_023394571.1">
    <property type="nucleotide sequence ID" value="NZ_ASGZ01000030.1"/>
</dbReference>
<dbReference type="Gene3D" id="3.40.190.10">
    <property type="entry name" value="Periplasmic binding protein-like II"/>
    <property type="match status" value="2"/>
</dbReference>
<evidence type="ECO:0000313" key="4">
    <source>
        <dbReference type="EMBL" id="ESP88274.1"/>
    </source>
</evidence>
<feature type="compositionally biased region" description="Low complexity" evidence="2">
    <location>
        <begin position="49"/>
        <end position="62"/>
    </location>
</feature>
<dbReference type="PROSITE" id="PS51318">
    <property type="entry name" value="TAT"/>
    <property type="match status" value="1"/>
</dbReference>
<evidence type="ECO:0000256" key="1">
    <source>
        <dbReference type="ARBA" id="ARBA00022729"/>
    </source>
</evidence>
<dbReference type="EMBL" id="ASGZ01000030">
    <property type="protein sequence ID" value="ESP88274.1"/>
    <property type="molecule type" value="Genomic_DNA"/>
</dbReference>
<dbReference type="OrthoDB" id="10255at2157"/>
<dbReference type="SUPFAM" id="SSF53850">
    <property type="entry name" value="Periplasmic binding protein-like II"/>
    <property type="match status" value="1"/>
</dbReference>
<feature type="domain" description="PBP" evidence="3">
    <location>
        <begin position="139"/>
        <end position="359"/>
    </location>
</feature>
<reference evidence="4 5" key="1">
    <citation type="journal article" date="2013" name="Genome Announc.">
        <title>Draft Genome Sequence of 'Candidatus Halobonum tyrrellensis' Strain G22, Isolated from the Hypersaline Waters of Lake Tyrrell, Australia.</title>
        <authorList>
            <person name="Ugalde J.A."/>
            <person name="Narasingarao P."/>
            <person name="Kuo S."/>
            <person name="Podell S."/>
            <person name="Allen E.E."/>
        </authorList>
    </citation>
    <scope>NUCLEOTIDE SEQUENCE [LARGE SCALE GENOMIC DNA]</scope>
    <source>
        <strain evidence="4 5">G22</strain>
    </source>
</reference>
<feature type="compositionally biased region" description="Gly residues" evidence="2">
    <location>
        <begin position="32"/>
        <end position="48"/>
    </location>
</feature>
<dbReference type="InterPro" id="IPR050811">
    <property type="entry name" value="Phosphate_ABC_transporter"/>
</dbReference>
<dbReference type="PANTHER" id="PTHR30570:SF1">
    <property type="entry name" value="PHOSPHATE-BINDING PROTEIN PSTS"/>
    <property type="match status" value="1"/>
</dbReference>
<dbReference type="PANTHER" id="PTHR30570">
    <property type="entry name" value="PERIPLASMIC PHOSPHATE BINDING COMPONENT OF PHOSPHATE ABC TRANSPORTER"/>
    <property type="match status" value="1"/>
</dbReference>
<dbReference type="Proteomes" id="UP000017840">
    <property type="component" value="Unassembled WGS sequence"/>
</dbReference>
<feature type="region of interest" description="Disordered" evidence="2">
    <location>
        <begin position="29"/>
        <end position="85"/>
    </location>
</feature>
<protein>
    <submittedName>
        <fullName evidence="4">Phosphate ABC transporter substrate-binding protein, phot family</fullName>
    </submittedName>
</protein>
<dbReference type="eggNOG" id="arCOG00213">
    <property type="taxonomic scope" value="Archaea"/>
</dbReference>
<dbReference type="InterPro" id="IPR006311">
    <property type="entry name" value="TAT_signal"/>
</dbReference>
<sequence length="391" mass="41103">MANEPVSSAADRVSRRKFVVAASAAGIAGVAGCTGGSGESGTDTGGGTDAAAEATDTSEASAQPSNTSTSTGQAQQSGPLTADGSSTVYPITSLAGSYWNSNPPASDEEYWGPGQYDIDTEQALADYWAGLYGLESGAEGKPPFKTSIGLSHSGTGLEKLRNGQVDIGDSSAPVSAEFPDASESELEPFTNHVVGVDAQPIVVSKAIYDAGVEKLTVDQLRKIYTGEIENWSGIESYSGPDKEIQAVGRAVGSGTDTAFRLNVFGNPDAEIPGVDVRKGQNQQVQSLVSKSNNAIAYLALAFVDQETVPPVALEIEGTTYRYGENLGAKEYPLSRDLHAYTWEDTSKKEAAFLRMILSDYGQEKFVASSNYVTLTDARQEEEMGKLPSTDA</sequence>
<proteinExistence type="predicted"/>
<dbReference type="STRING" id="1324957.K933_09936"/>
<evidence type="ECO:0000313" key="5">
    <source>
        <dbReference type="Proteomes" id="UP000017840"/>
    </source>
</evidence>
<keyword evidence="5" id="KW-1185">Reference proteome</keyword>
<dbReference type="InterPro" id="IPR024370">
    <property type="entry name" value="PBP_domain"/>
</dbReference>
<organism evidence="4 5">
    <name type="scientific">Candidatus Halobonum tyrrellensis G22</name>
    <dbReference type="NCBI Taxonomy" id="1324957"/>
    <lineage>
        <taxon>Archaea</taxon>
        <taxon>Methanobacteriati</taxon>
        <taxon>Methanobacteriota</taxon>
        <taxon>Stenosarchaea group</taxon>
        <taxon>Halobacteria</taxon>
        <taxon>Halobacteriales</taxon>
        <taxon>Haloferacaceae</taxon>
        <taxon>Candidatus Halobonum</taxon>
    </lineage>
</organism>
<evidence type="ECO:0000259" key="3">
    <source>
        <dbReference type="Pfam" id="PF12849"/>
    </source>
</evidence>
<gene>
    <name evidence="4" type="ORF">K933_09936</name>
</gene>
<dbReference type="PATRIC" id="fig|1324957.4.peg.2021"/>
<evidence type="ECO:0000256" key="2">
    <source>
        <dbReference type="SAM" id="MobiDB-lite"/>
    </source>
</evidence>
<dbReference type="AlphaFoldDB" id="V4HK23"/>
<feature type="compositionally biased region" description="Polar residues" evidence="2">
    <location>
        <begin position="63"/>
        <end position="85"/>
    </location>
</feature>
<comment type="caution">
    <text evidence="4">The sequence shown here is derived from an EMBL/GenBank/DDBJ whole genome shotgun (WGS) entry which is preliminary data.</text>
</comment>
<keyword evidence="1" id="KW-0732">Signal</keyword>